<evidence type="ECO:0000259" key="4">
    <source>
        <dbReference type="PROSITE" id="PS50949"/>
    </source>
</evidence>
<keyword evidence="2" id="KW-0238">DNA-binding</keyword>
<dbReference type="eggNOG" id="COG2188">
    <property type="taxonomic scope" value="Bacteria"/>
</dbReference>
<dbReference type="PANTHER" id="PTHR44846">
    <property type="entry name" value="MANNOSYL-D-GLYCERATE TRANSPORT/METABOLISM SYSTEM REPRESSOR MNGR-RELATED"/>
    <property type="match status" value="1"/>
</dbReference>
<protein>
    <submittedName>
        <fullName evidence="5">GntR family transcriptional regulator</fullName>
    </submittedName>
</protein>
<evidence type="ECO:0000313" key="5">
    <source>
        <dbReference type="EMBL" id="ETF04039.1"/>
    </source>
</evidence>
<dbReference type="CDD" id="cd07377">
    <property type="entry name" value="WHTH_GntR"/>
    <property type="match status" value="1"/>
</dbReference>
<dbReference type="EMBL" id="AYXT01000001">
    <property type="protein sequence ID" value="ETF04039.1"/>
    <property type="molecule type" value="Genomic_DNA"/>
</dbReference>
<evidence type="ECO:0000256" key="1">
    <source>
        <dbReference type="ARBA" id="ARBA00023015"/>
    </source>
</evidence>
<evidence type="ECO:0000256" key="3">
    <source>
        <dbReference type="ARBA" id="ARBA00023163"/>
    </source>
</evidence>
<keyword evidence="1" id="KW-0805">Transcription regulation</keyword>
<dbReference type="InterPro" id="IPR050679">
    <property type="entry name" value="Bact_HTH_transcr_reg"/>
</dbReference>
<dbReference type="SMART" id="SM00345">
    <property type="entry name" value="HTH_GNTR"/>
    <property type="match status" value="1"/>
</dbReference>
<dbReference type="InterPro" id="IPR011663">
    <property type="entry name" value="UTRA"/>
</dbReference>
<dbReference type="PROSITE" id="PS50949">
    <property type="entry name" value="HTH_GNTR"/>
    <property type="match status" value="1"/>
</dbReference>
<name>V8QYG4_9BURK</name>
<dbReference type="GO" id="GO:0003677">
    <property type="term" value="F:DNA binding"/>
    <property type="evidence" value="ECO:0007669"/>
    <property type="project" value="UniProtKB-KW"/>
</dbReference>
<dbReference type="GO" id="GO:0003700">
    <property type="term" value="F:DNA-binding transcription factor activity"/>
    <property type="evidence" value="ECO:0007669"/>
    <property type="project" value="InterPro"/>
</dbReference>
<feature type="domain" description="HTH gntR-type" evidence="4">
    <location>
        <begin position="40"/>
        <end position="108"/>
    </location>
</feature>
<comment type="caution">
    <text evidence="5">The sequence shown here is derived from an EMBL/GenBank/DDBJ whole genome shotgun (WGS) entry which is preliminary data.</text>
</comment>
<dbReference type="InterPro" id="IPR036390">
    <property type="entry name" value="WH_DNA-bd_sf"/>
</dbReference>
<reference evidence="5 6" key="1">
    <citation type="journal article" date="2014" name="Genome Announc.">
        <title>Draft Genome Sequence of Advenella kashmirensis Strain W13003, a Polycyclic Aromatic Hydrocarbon-Degrading Bacterium.</title>
        <authorList>
            <person name="Wang X."/>
            <person name="Jin D."/>
            <person name="Zhou L."/>
            <person name="Wu L."/>
            <person name="An W."/>
            <person name="Zhao L."/>
        </authorList>
    </citation>
    <scope>NUCLEOTIDE SEQUENCE [LARGE SCALE GENOMIC DNA]</scope>
    <source>
        <strain evidence="5 6">W13003</strain>
    </source>
</reference>
<dbReference type="Gene3D" id="3.40.1410.10">
    <property type="entry name" value="Chorismate lyase-like"/>
    <property type="match status" value="1"/>
</dbReference>
<keyword evidence="3" id="KW-0804">Transcription</keyword>
<dbReference type="InterPro" id="IPR036388">
    <property type="entry name" value="WH-like_DNA-bd_sf"/>
</dbReference>
<dbReference type="AlphaFoldDB" id="V8QYG4"/>
<dbReference type="SUPFAM" id="SSF64288">
    <property type="entry name" value="Chorismate lyase-like"/>
    <property type="match status" value="1"/>
</dbReference>
<dbReference type="InterPro" id="IPR000524">
    <property type="entry name" value="Tscrpt_reg_HTH_GntR"/>
</dbReference>
<organism evidence="5 6">
    <name type="scientific">Advenella kashmirensis W13003</name>
    <dbReference type="NCBI Taxonomy" id="1424334"/>
    <lineage>
        <taxon>Bacteria</taxon>
        <taxon>Pseudomonadati</taxon>
        <taxon>Pseudomonadota</taxon>
        <taxon>Betaproteobacteria</taxon>
        <taxon>Burkholderiales</taxon>
        <taxon>Alcaligenaceae</taxon>
    </lineage>
</organism>
<dbReference type="GO" id="GO:0045892">
    <property type="term" value="P:negative regulation of DNA-templated transcription"/>
    <property type="evidence" value="ECO:0007669"/>
    <property type="project" value="TreeGrafter"/>
</dbReference>
<dbReference type="STRING" id="1424334.W822_02340"/>
<evidence type="ECO:0000313" key="6">
    <source>
        <dbReference type="Proteomes" id="UP000018733"/>
    </source>
</evidence>
<dbReference type="PRINTS" id="PR00035">
    <property type="entry name" value="HTHGNTR"/>
</dbReference>
<dbReference type="Pfam" id="PF00392">
    <property type="entry name" value="GntR"/>
    <property type="match status" value="1"/>
</dbReference>
<dbReference type="OrthoDB" id="7363114at2"/>
<gene>
    <name evidence="5" type="ORF">W822_02340</name>
</gene>
<dbReference type="Gene3D" id="1.10.10.10">
    <property type="entry name" value="Winged helix-like DNA-binding domain superfamily/Winged helix DNA-binding domain"/>
    <property type="match status" value="1"/>
</dbReference>
<dbReference type="SMART" id="SM00866">
    <property type="entry name" value="UTRA"/>
    <property type="match status" value="1"/>
</dbReference>
<accession>V8QYG4</accession>
<proteinExistence type="predicted"/>
<evidence type="ECO:0000256" key="2">
    <source>
        <dbReference type="ARBA" id="ARBA00023125"/>
    </source>
</evidence>
<dbReference type="PATRIC" id="fig|1424334.3.peg.467"/>
<dbReference type="InterPro" id="IPR028978">
    <property type="entry name" value="Chorismate_lyase_/UTRA_dom_sf"/>
</dbReference>
<sequence length="282" mass="31574">MIISNMYEHIIIVYYVRTYYESVITLVLRITRIISSMKKLTKYNEIALSLKDDIVSGKYQMGGLLPTEFELSAIYGASRQTVRSAIAELARQGFVSRTKKLGTRVESTVPQNMYLHRLNSINDLVQFSNLNKKVVQAVEQIVLDKQLAAELGLEPGLHALKVSTMRYGKAGDKLPIGWTDIYIVLTGMDLALLADRIKAKPDVLISSILEDEFNVTLKAVSQEIDSILVPTNLEAVLQTPSPASALKVIRRYIDIHDEVVEISVTLHPSGRFSLLLDAKREI</sequence>
<dbReference type="SUPFAM" id="SSF46785">
    <property type="entry name" value="Winged helix' DNA-binding domain"/>
    <property type="match status" value="1"/>
</dbReference>
<dbReference type="Proteomes" id="UP000018733">
    <property type="component" value="Unassembled WGS sequence"/>
</dbReference>
<keyword evidence="6" id="KW-1185">Reference proteome</keyword>
<dbReference type="HOGENOM" id="CLU_063236_3_2_4"/>
<dbReference type="PANTHER" id="PTHR44846:SF1">
    <property type="entry name" value="MANNOSYL-D-GLYCERATE TRANSPORT_METABOLISM SYSTEM REPRESSOR MNGR-RELATED"/>
    <property type="match status" value="1"/>
</dbReference>